<comment type="caution">
    <text evidence="1">The sequence shown here is derived from an EMBL/GenBank/DDBJ whole genome shotgun (WGS) entry which is preliminary data.</text>
</comment>
<dbReference type="InterPro" id="IPR023198">
    <property type="entry name" value="PGP-like_dom2"/>
</dbReference>
<gene>
    <name evidence="1" type="primary">GPP1</name>
    <name evidence="1" type="ORF">IWW36_005442</name>
</gene>
<dbReference type="SUPFAM" id="SSF56784">
    <property type="entry name" value="HAD-like"/>
    <property type="match status" value="1"/>
</dbReference>
<dbReference type="Gene3D" id="3.40.50.1000">
    <property type="entry name" value="HAD superfamily/HAD-like"/>
    <property type="match status" value="1"/>
</dbReference>
<dbReference type="AlphaFoldDB" id="A0A9W8I7Q9"/>
<dbReference type="NCBIfam" id="TIGR01509">
    <property type="entry name" value="HAD-SF-IA-v3"/>
    <property type="match status" value="1"/>
</dbReference>
<dbReference type="OrthoDB" id="40579at2759"/>
<evidence type="ECO:0000313" key="2">
    <source>
        <dbReference type="Proteomes" id="UP001139887"/>
    </source>
</evidence>
<dbReference type="SFLD" id="SFLDS00003">
    <property type="entry name" value="Haloacid_Dehalogenase"/>
    <property type="match status" value="1"/>
</dbReference>
<keyword evidence="2" id="KW-1185">Reference proteome</keyword>
<dbReference type="InterPro" id="IPR023214">
    <property type="entry name" value="HAD_sf"/>
</dbReference>
<evidence type="ECO:0000313" key="1">
    <source>
        <dbReference type="EMBL" id="KAJ2843746.1"/>
    </source>
</evidence>
<reference evidence="1" key="1">
    <citation type="submission" date="2022-07" db="EMBL/GenBank/DDBJ databases">
        <title>Phylogenomic reconstructions and comparative analyses of Kickxellomycotina fungi.</title>
        <authorList>
            <person name="Reynolds N.K."/>
            <person name="Stajich J.E."/>
            <person name="Barry K."/>
            <person name="Grigoriev I.V."/>
            <person name="Crous P."/>
            <person name="Smith M.E."/>
        </authorList>
    </citation>
    <scope>NUCLEOTIDE SEQUENCE</scope>
    <source>
        <strain evidence="1">NRRL 1566</strain>
    </source>
</reference>
<dbReference type="PANTHER" id="PTHR43481:SF4">
    <property type="entry name" value="GLYCEROL-1-PHOSPHATE PHOSPHOHYDROLASE 1-RELATED"/>
    <property type="match status" value="1"/>
</dbReference>
<dbReference type="Pfam" id="PF13419">
    <property type="entry name" value="HAD_2"/>
    <property type="match status" value="1"/>
</dbReference>
<dbReference type="SFLD" id="SFLDG01129">
    <property type="entry name" value="C1.5:_HAD__Beta-PGM__Phosphata"/>
    <property type="match status" value="1"/>
</dbReference>
<proteinExistence type="predicted"/>
<dbReference type="Proteomes" id="UP001139887">
    <property type="component" value="Unassembled WGS sequence"/>
</dbReference>
<organism evidence="1 2">
    <name type="scientific">Coemansia brasiliensis</name>
    <dbReference type="NCBI Taxonomy" id="2650707"/>
    <lineage>
        <taxon>Eukaryota</taxon>
        <taxon>Fungi</taxon>
        <taxon>Fungi incertae sedis</taxon>
        <taxon>Zoopagomycota</taxon>
        <taxon>Kickxellomycotina</taxon>
        <taxon>Kickxellomycetes</taxon>
        <taxon>Kickxellales</taxon>
        <taxon>Kickxellaceae</taxon>
        <taxon>Coemansia</taxon>
    </lineage>
</organism>
<dbReference type="PANTHER" id="PTHR43481">
    <property type="entry name" value="FRUCTOSE-1-PHOSPHATE PHOSPHATASE"/>
    <property type="match status" value="1"/>
</dbReference>
<dbReference type="InterPro" id="IPR051806">
    <property type="entry name" value="HAD-like_SPP"/>
</dbReference>
<sequence length="217" mass="24003">MVEIQARGILFDMDGTLVNTVECVEKWWRKLAAQHNIDADQLLLNIHGHPTYDVLCRWFPPSLHTRECAQQFEIDLMNDASGVYAVPGTHEVIRQLQPHQWVIVTAATETLALTRLAQVNLPAPLHLVTDKSVSRGKPHPECFQLGAQMLSISPADSVVFEDSVNGVKAAHAAGATVVGVLTSTSKEKLCEAGADYVIDDFTNICIKQFDNKLFISW</sequence>
<dbReference type="EMBL" id="JANBUW010001307">
    <property type="protein sequence ID" value="KAJ2843746.1"/>
    <property type="molecule type" value="Genomic_DNA"/>
</dbReference>
<dbReference type="GO" id="GO:0050308">
    <property type="term" value="F:sugar-phosphatase activity"/>
    <property type="evidence" value="ECO:0007669"/>
    <property type="project" value="TreeGrafter"/>
</dbReference>
<dbReference type="InterPro" id="IPR041492">
    <property type="entry name" value="HAD_2"/>
</dbReference>
<name>A0A9W8I7Q9_9FUNG</name>
<protein>
    <submittedName>
        <fullName evidence="1">DL-glycerol-3-phosphatase</fullName>
    </submittedName>
</protein>
<dbReference type="InterPro" id="IPR036412">
    <property type="entry name" value="HAD-like_sf"/>
</dbReference>
<dbReference type="Gene3D" id="1.10.150.240">
    <property type="entry name" value="Putative phosphatase, domain 2"/>
    <property type="match status" value="1"/>
</dbReference>
<accession>A0A9W8I7Q9</accession>
<dbReference type="InterPro" id="IPR006439">
    <property type="entry name" value="HAD-SF_hydro_IA"/>
</dbReference>